<name>A0A6G9RK82_9ENTR</name>
<dbReference type="RefSeq" id="WP_167575400.1">
    <property type="nucleotide sequence ID" value="NZ_CP050321.1"/>
</dbReference>
<evidence type="ECO:0000313" key="1">
    <source>
        <dbReference type="EMBL" id="QIR26703.1"/>
    </source>
</evidence>
<accession>A0A6G9RK82</accession>
<dbReference type="KEGG" id="kgn:GY169_07670"/>
<sequence length="81" mass="9289">MLPNNEKIHSEAEFKALCSMFYREFEKVGEYIREHIYLPDITSNLTTSGKRDACVHKYNNLAEVINIVSNAVKDTAPKIDI</sequence>
<gene>
    <name evidence="1" type="ORF">GY169_07670</name>
</gene>
<dbReference type="Proteomes" id="UP000503580">
    <property type="component" value="Chromosome"/>
</dbReference>
<keyword evidence="2" id="KW-1185">Reference proteome</keyword>
<reference evidence="1 2" key="1">
    <citation type="submission" date="2020-02" db="EMBL/GenBank/DDBJ databases">
        <title>Whole genome PO2S7.</title>
        <authorList>
            <person name="Singha K.M."/>
        </authorList>
    </citation>
    <scope>NUCLEOTIDE SEQUENCE [LARGE SCALE GENOMIC DNA]</scope>
    <source>
        <strain evidence="1 2">PO2S7</strain>
    </source>
</reference>
<proteinExistence type="predicted"/>
<protein>
    <submittedName>
        <fullName evidence="1">Uncharacterized protein</fullName>
    </submittedName>
</protein>
<organism evidence="1 2">
    <name type="scientific">Kluyvera genomosp. 3</name>
    <dbReference type="NCBI Taxonomy" id="2774055"/>
    <lineage>
        <taxon>Bacteria</taxon>
        <taxon>Pseudomonadati</taxon>
        <taxon>Pseudomonadota</taxon>
        <taxon>Gammaproteobacteria</taxon>
        <taxon>Enterobacterales</taxon>
        <taxon>Enterobacteriaceae</taxon>
        <taxon>Kluyvera</taxon>
    </lineage>
</organism>
<evidence type="ECO:0000313" key="2">
    <source>
        <dbReference type="Proteomes" id="UP000503580"/>
    </source>
</evidence>
<dbReference type="AlphaFoldDB" id="A0A6G9RK82"/>
<dbReference type="EMBL" id="CP050321">
    <property type="protein sequence ID" value="QIR26703.1"/>
    <property type="molecule type" value="Genomic_DNA"/>
</dbReference>